<feature type="compositionally biased region" description="Basic residues" evidence="1">
    <location>
        <begin position="91"/>
        <end position="111"/>
    </location>
</feature>
<evidence type="ECO:0000313" key="2">
    <source>
        <dbReference type="EMBL" id="CAA9243725.1"/>
    </source>
</evidence>
<dbReference type="EC" id="4.2.1.60" evidence="2"/>
<dbReference type="EMBL" id="CADCTG010000148">
    <property type="protein sequence ID" value="CAA9243725.1"/>
    <property type="molecule type" value="Genomic_DNA"/>
</dbReference>
<feature type="compositionally biased region" description="Low complexity" evidence="1">
    <location>
        <begin position="46"/>
        <end position="72"/>
    </location>
</feature>
<accession>A0A6J4I8C0</accession>
<dbReference type="AlphaFoldDB" id="A0A6J4I8C0"/>
<name>A0A6J4I8C0_9PROT</name>
<organism evidence="2">
    <name type="scientific">uncultured Acetobacteraceae bacterium</name>
    <dbReference type="NCBI Taxonomy" id="169975"/>
    <lineage>
        <taxon>Bacteria</taxon>
        <taxon>Pseudomonadati</taxon>
        <taxon>Pseudomonadota</taxon>
        <taxon>Alphaproteobacteria</taxon>
        <taxon>Acetobacterales</taxon>
        <taxon>Acetobacteraceae</taxon>
        <taxon>environmental samples</taxon>
    </lineage>
</organism>
<feature type="non-terminal residue" evidence="2">
    <location>
        <position position="1"/>
    </location>
</feature>
<dbReference type="GO" id="GO:0016829">
    <property type="term" value="F:lyase activity"/>
    <property type="evidence" value="ECO:0007669"/>
    <property type="project" value="UniProtKB-KW"/>
</dbReference>
<gene>
    <name evidence="2" type="ORF">AVDCRST_MAG08-1756</name>
</gene>
<feature type="compositionally biased region" description="Basic residues" evidence="1">
    <location>
        <begin position="31"/>
        <end position="40"/>
    </location>
</feature>
<sequence>ADPAARSWRHRAVGAARRGHVPARPGAGLGRRNHRLRGGRPPRPGEPAAARRPPAGDLRCRVRAPGHGAPRGAARRGRGAAGGLPEQPARRFARRHGAARHPGRPARRARARPCGGSRGLHLPLRGGRRRAHPVGGTSGDHPAAPRM</sequence>
<proteinExistence type="predicted"/>
<feature type="compositionally biased region" description="Low complexity" evidence="1">
    <location>
        <begin position="112"/>
        <end position="125"/>
    </location>
</feature>
<keyword evidence="2" id="KW-0456">Lyase</keyword>
<evidence type="ECO:0000256" key="1">
    <source>
        <dbReference type="SAM" id="MobiDB-lite"/>
    </source>
</evidence>
<feature type="non-terminal residue" evidence="2">
    <location>
        <position position="147"/>
    </location>
</feature>
<reference evidence="2" key="1">
    <citation type="submission" date="2020-02" db="EMBL/GenBank/DDBJ databases">
        <authorList>
            <person name="Meier V. D."/>
        </authorList>
    </citation>
    <scope>NUCLEOTIDE SEQUENCE</scope>
    <source>
        <strain evidence="2">AVDCRST_MAG08</strain>
    </source>
</reference>
<feature type="region of interest" description="Disordered" evidence="1">
    <location>
        <begin position="1"/>
        <end position="147"/>
    </location>
</feature>
<feature type="compositionally biased region" description="Basic residues" evidence="1">
    <location>
        <begin position="7"/>
        <end position="21"/>
    </location>
</feature>
<protein>
    <submittedName>
        <fullName evidence="2">3-hydroxydecanoyl-[ACP] dehydratase</fullName>
        <ecNumber evidence="2">4.2.1.60</ecNumber>
    </submittedName>
</protein>